<keyword evidence="4 9" id="KW-0963">Cytoplasm</keyword>
<evidence type="ECO:0000313" key="13">
    <source>
        <dbReference type="Proteomes" id="UP000488299"/>
    </source>
</evidence>
<keyword evidence="9 10" id="KW-0742">SOS response</keyword>
<dbReference type="PANTHER" id="PTHR32182">
    <property type="entry name" value="DNA REPLICATION AND REPAIR PROTEIN RECF"/>
    <property type="match status" value="1"/>
</dbReference>
<evidence type="ECO:0000256" key="6">
    <source>
        <dbReference type="ARBA" id="ARBA00022741"/>
    </source>
</evidence>
<dbReference type="Gene3D" id="1.20.1050.90">
    <property type="entry name" value="RecF/RecN/SMC, N-terminal domain"/>
    <property type="match status" value="1"/>
</dbReference>
<evidence type="ECO:0000256" key="10">
    <source>
        <dbReference type="RuleBase" id="RU000578"/>
    </source>
</evidence>
<dbReference type="InterPro" id="IPR001238">
    <property type="entry name" value="DNA-binding_RecF"/>
</dbReference>
<keyword evidence="6 9" id="KW-0547">Nucleotide-binding</keyword>
<dbReference type="InterPro" id="IPR042174">
    <property type="entry name" value="RecF_2"/>
</dbReference>
<evidence type="ECO:0000313" key="12">
    <source>
        <dbReference type="EMBL" id="KAB7732014.1"/>
    </source>
</evidence>
<evidence type="ECO:0000256" key="3">
    <source>
        <dbReference type="ARBA" id="ARBA00020170"/>
    </source>
</evidence>
<dbReference type="RefSeq" id="WP_152123589.1">
    <property type="nucleotide sequence ID" value="NZ_WELI01000002.1"/>
</dbReference>
<dbReference type="Gene3D" id="3.40.50.300">
    <property type="entry name" value="P-loop containing nucleotide triphosphate hydrolases"/>
    <property type="match status" value="1"/>
</dbReference>
<evidence type="ECO:0000256" key="7">
    <source>
        <dbReference type="ARBA" id="ARBA00022840"/>
    </source>
</evidence>
<comment type="similarity">
    <text evidence="2 9 10">Belongs to the RecF family.</text>
</comment>
<dbReference type="InterPro" id="IPR003395">
    <property type="entry name" value="RecF/RecN/SMC_N"/>
</dbReference>
<dbReference type="Pfam" id="PF02463">
    <property type="entry name" value="SMC_N"/>
    <property type="match status" value="1"/>
</dbReference>
<dbReference type="Proteomes" id="UP000488299">
    <property type="component" value="Unassembled WGS sequence"/>
</dbReference>
<dbReference type="GO" id="GO:0009432">
    <property type="term" value="P:SOS response"/>
    <property type="evidence" value="ECO:0007669"/>
    <property type="project" value="UniProtKB-UniRule"/>
</dbReference>
<gene>
    <name evidence="9 12" type="primary">recF</name>
    <name evidence="12" type="ORF">F5984_07295</name>
</gene>
<evidence type="ECO:0000256" key="1">
    <source>
        <dbReference type="ARBA" id="ARBA00004496"/>
    </source>
</evidence>
<evidence type="ECO:0000256" key="8">
    <source>
        <dbReference type="ARBA" id="ARBA00023125"/>
    </source>
</evidence>
<keyword evidence="9 10" id="KW-0234">DNA repair</keyword>
<evidence type="ECO:0000256" key="4">
    <source>
        <dbReference type="ARBA" id="ARBA00022490"/>
    </source>
</evidence>
<dbReference type="PROSITE" id="PS00618">
    <property type="entry name" value="RECF_2"/>
    <property type="match status" value="1"/>
</dbReference>
<keyword evidence="9 10" id="KW-0227">DNA damage</keyword>
<evidence type="ECO:0000256" key="5">
    <source>
        <dbReference type="ARBA" id="ARBA00022705"/>
    </source>
</evidence>
<comment type="caution">
    <text evidence="12">The sequence shown here is derived from an EMBL/GenBank/DDBJ whole genome shotgun (WGS) entry which is preliminary data.</text>
</comment>
<evidence type="ECO:0000256" key="9">
    <source>
        <dbReference type="HAMAP-Rule" id="MF_00365"/>
    </source>
</evidence>
<dbReference type="AlphaFoldDB" id="A0A7J5U2J9"/>
<feature type="binding site" evidence="9">
    <location>
        <begin position="30"/>
        <end position="37"/>
    </location>
    <ligand>
        <name>ATP</name>
        <dbReference type="ChEBI" id="CHEBI:30616"/>
    </ligand>
</feature>
<dbReference type="InterPro" id="IPR027417">
    <property type="entry name" value="P-loop_NTPase"/>
</dbReference>
<keyword evidence="8 9" id="KW-0238">DNA-binding</keyword>
<proteinExistence type="inferred from homology"/>
<dbReference type="GO" id="GO:0005737">
    <property type="term" value="C:cytoplasm"/>
    <property type="evidence" value="ECO:0007669"/>
    <property type="project" value="UniProtKB-SubCell"/>
</dbReference>
<name>A0A7J5U2J9_9BACT</name>
<keyword evidence="7 9" id="KW-0067">ATP-binding</keyword>
<sequence length="386" mass="44527">MYLEKLSLTQFKSYEDIRFQFGQQVNVIVGPNGSGKTNLLDAVYFLSLTKSAFHSQDILNINHDADFFIIDGTFVSGELTDSHPEPQLARHTQITISLQKGQRKVVMADKKAYERVSEHIGRFPVVLMAPNDTDLVREHSEDRRHFFDGVLSQLDADYLRDYLAYQQVLKQRNSLLKILAERNQVDNDLLDTYDEPLLQLAGRIHDRRRRFVEEFLPSFCQHYAFLSDDRETVGIVYESEVGKPDFVDEFRLSRRRDMVLQRTTMGVHKDDYLFTIGSGEAEAEPGAVPRMAVPLKKFGSQGQQKTFVIALKMAQFDQLLAEKGVKPILLLDDIFDKLDDRRIGKLIDLMEHDTFGQLFITDARPERTRQLLESVRADVRFFDVGR</sequence>
<evidence type="ECO:0000259" key="11">
    <source>
        <dbReference type="Pfam" id="PF02463"/>
    </source>
</evidence>
<reference evidence="12 13" key="1">
    <citation type="submission" date="2019-10" db="EMBL/GenBank/DDBJ databases">
        <title>Rudanella paleaurantiibacter sp. nov., isolated from sludge.</title>
        <authorList>
            <person name="Xu S.Q."/>
        </authorList>
    </citation>
    <scope>NUCLEOTIDE SEQUENCE [LARGE SCALE GENOMIC DNA]</scope>
    <source>
        <strain evidence="12 13">HX-22-17</strain>
    </source>
</reference>
<dbReference type="HAMAP" id="MF_00365">
    <property type="entry name" value="RecF"/>
    <property type="match status" value="1"/>
</dbReference>
<dbReference type="GO" id="GO:0006302">
    <property type="term" value="P:double-strand break repair"/>
    <property type="evidence" value="ECO:0007669"/>
    <property type="project" value="TreeGrafter"/>
</dbReference>
<accession>A0A7J5U2J9</accession>
<comment type="function">
    <text evidence="9 10">The RecF protein is involved in DNA metabolism; it is required for DNA replication and normal SOS inducibility. RecF binds preferentially to single-stranded, linear DNA. It also seems to bind ATP.</text>
</comment>
<feature type="domain" description="RecF/RecN/SMC N-terminal" evidence="11">
    <location>
        <begin position="2"/>
        <end position="370"/>
    </location>
</feature>
<dbReference type="EMBL" id="WELI01000002">
    <property type="protein sequence ID" value="KAB7732014.1"/>
    <property type="molecule type" value="Genomic_DNA"/>
</dbReference>
<dbReference type="NCBIfam" id="TIGR00611">
    <property type="entry name" value="recf"/>
    <property type="match status" value="1"/>
</dbReference>
<evidence type="ECO:0000256" key="2">
    <source>
        <dbReference type="ARBA" id="ARBA00008016"/>
    </source>
</evidence>
<comment type="subcellular location">
    <subcellularLocation>
        <location evidence="1 9 10">Cytoplasm</location>
    </subcellularLocation>
</comment>
<keyword evidence="13" id="KW-1185">Reference proteome</keyword>
<dbReference type="InterPro" id="IPR018078">
    <property type="entry name" value="DNA-binding_RecF_CS"/>
</dbReference>
<keyword evidence="5 9" id="KW-0235">DNA replication</keyword>
<organism evidence="12 13">
    <name type="scientific">Rudanella paleaurantiibacter</name>
    <dbReference type="NCBI Taxonomy" id="2614655"/>
    <lineage>
        <taxon>Bacteria</taxon>
        <taxon>Pseudomonadati</taxon>
        <taxon>Bacteroidota</taxon>
        <taxon>Cytophagia</taxon>
        <taxon>Cytophagales</taxon>
        <taxon>Cytophagaceae</taxon>
        <taxon>Rudanella</taxon>
    </lineage>
</organism>
<dbReference type="PANTHER" id="PTHR32182:SF0">
    <property type="entry name" value="DNA REPLICATION AND REPAIR PROTEIN RECF"/>
    <property type="match status" value="1"/>
</dbReference>
<protein>
    <recommendedName>
        <fullName evidence="3 9">DNA replication and repair protein RecF</fullName>
    </recommendedName>
</protein>
<dbReference type="GO" id="GO:0006260">
    <property type="term" value="P:DNA replication"/>
    <property type="evidence" value="ECO:0007669"/>
    <property type="project" value="UniProtKB-UniRule"/>
</dbReference>
<dbReference type="GO" id="GO:0000731">
    <property type="term" value="P:DNA synthesis involved in DNA repair"/>
    <property type="evidence" value="ECO:0007669"/>
    <property type="project" value="TreeGrafter"/>
</dbReference>
<dbReference type="GO" id="GO:0005524">
    <property type="term" value="F:ATP binding"/>
    <property type="evidence" value="ECO:0007669"/>
    <property type="project" value="UniProtKB-UniRule"/>
</dbReference>
<dbReference type="GO" id="GO:0003697">
    <property type="term" value="F:single-stranded DNA binding"/>
    <property type="evidence" value="ECO:0007669"/>
    <property type="project" value="UniProtKB-UniRule"/>
</dbReference>
<dbReference type="SUPFAM" id="SSF52540">
    <property type="entry name" value="P-loop containing nucleoside triphosphate hydrolases"/>
    <property type="match status" value="1"/>
</dbReference>